<dbReference type="Proteomes" id="UP000652153">
    <property type="component" value="Unassembled WGS sequence"/>
</dbReference>
<evidence type="ECO:0000313" key="1">
    <source>
        <dbReference type="EMBL" id="GGH46076.1"/>
    </source>
</evidence>
<organism evidence="1 2">
    <name type="scientific">Paenibacillus silvae</name>
    <dbReference type="NCBI Taxonomy" id="1325358"/>
    <lineage>
        <taxon>Bacteria</taxon>
        <taxon>Bacillati</taxon>
        <taxon>Bacillota</taxon>
        <taxon>Bacilli</taxon>
        <taxon>Bacillales</taxon>
        <taxon>Paenibacillaceae</taxon>
        <taxon>Paenibacillus</taxon>
    </lineage>
</organism>
<sequence>MKLNKLIISTSPITGSIFAGYSNDGGKTYSTKVEVTKQVVDAVCAHMDITGEEYVCAAGELIFKSKLVKEGADTE</sequence>
<name>A0ABQ1Z0V9_9BACL</name>
<proteinExistence type="predicted"/>
<gene>
    <name evidence="1" type="ORF">GCM10008014_08500</name>
</gene>
<dbReference type="RefSeq" id="WP_188591346.1">
    <property type="nucleotide sequence ID" value="NZ_BMFU01000001.1"/>
</dbReference>
<dbReference type="Pfam" id="PF24233">
    <property type="entry name" value="DUF7446"/>
    <property type="match status" value="1"/>
</dbReference>
<protein>
    <submittedName>
        <fullName evidence="1">Uncharacterized protein</fullName>
    </submittedName>
</protein>
<reference evidence="2" key="1">
    <citation type="journal article" date="2019" name="Int. J. Syst. Evol. Microbiol.">
        <title>The Global Catalogue of Microorganisms (GCM) 10K type strain sequencing project: providing services to taxonomists for standard genome sequencing and annotation.</title>
        <authorList>
            <consortium name="The Broad Institute Genomics Platform"/>
            <consortium name="The Broad Institute Genome Sequencing Center for Infectious Disease"/>
            <person name="Wu L."/>
            <person name="Ma J."/>
        </authorList>
    </citation>
    <scope>NUCLEOTIDE SEQUENCE [LARGE SCALE GENOMIC DNA]</scope>
    <source>
        <strain evidence="2">CGMCC 1.12770</strain>
    </source>
</reference>
<dbReference type="InterPro" id="IPR055869">
    <property type="entry name" value="DUF7446"/>
</dbReference>
<evidence type="ECO:0000313" key="2">
    <source>
        <dbReference type="Proteomes" id="UP000652153"/>
    </source>
</evidence>
<accession>A0ABQ1Z0V9</accession>
<keyword evidence="2" id="KW-1185">Reference proteome</keyword>
<dbReference type="EMBL" id="BMFU01000001">
    <property type="protein sequence ID" value="GGH46076.1"/>
    <property type="molecule type" value="Genomic_DNA"/>
</dbReference>
<comment type="caution">
    <text evidence="1">The sequence shown here is derived from an EMBL/GenBank/DDBJ whole genome shotgun (WGS) entry which is preliminary data.</text>
</comment>